<accession>A0AA38CFH9</accession>
<evidence type="ECO:0000313" key="1">
    <source>
        <dbReference type="EMBL" id="KAH9295589.1"/>
    </source>
</evidence>
<proteinExistence type="predicted"/>
<gene>
    <name evidence="1" type="ORF">KI387_039177</name>
</gene>
<dbReference type="Proteomes" id="UP000824469">
    <property type="component" value="Unassembled WGS sequence"/>
</dbReference>
<dbReference type="AlphaFoldDB" id="A0AA38CFH9"/>
<dbReference type="EMBL" id="JAHRHJ020000011">
    <property type="protein sequence ID" value="KAH9295589.1"/>
    <property type="molecule type" value="Genomic_DNA"/>
</dbReference>
<feature type="non-terminal residue" evidence="1">
    <location>
        <position position="1"/>
    </location>
</feature>
<name>A0AA38CFH9_TAXCH</name>
<keyword evidence="2" id="KW-1185">Reference proteome</keyword>
<organism evidence="1 2">
    <name type="scientific">Taxus chinensis</name>
    <name type="common">Chinese yew</name>
    <name type="synonym">Taxus wallichiana var. chinensis</name>
    <dbReference type="NCBI Taxonomy" id="29808"/>
    <lineage>
        <taxon>Eukaryota</taxon>
        <taxon>Viridiplantae</taxon>
        <taxon>Streptophyta</taxon>
        <taxon>Embryophyta</taxon>
        <taxon>Tracheophyta</taxon>
        <taxon>Spermatophyta</taxon>
        <taxon>Pinopsida</taxon>
        <taxon>Pinidae</taxon>
        <taxon>Conifers II</taxon>
        <taxon>Cupressales</taxon>
        <taxon>Taxaceae</taxon>
        <taxon>Taxus</taxon>
    </lineage>
</organism>
<reference evidence="1 2" key="1">
    <citation type="journal article" date="2021" name="Nat. Plants">
        <title>The Taxus genome provides insights into paclitaxel biosynthesis.</title>
        <authorList>
            <person name="Xiong X."/>
            <person name="Gou J."/>
            <person name="Liao Q."/>
            <person name="Li Y."/>
            <person name="Zhou Q."/>
            <person name="Bi G."/>
            <person name="Li C."/>
            <person name="Du R."/>
            <person name="Wang X."/>
            <person name="Sun T."/>
            <person name="Guo L."/>
            <person name="Liang H."/>
            <person name="Lu P."/>
            <person name="Wu Y."/>
            <person name="Zhang Z."/>
            <person name="Ro D.K."/>
            <person name="Shang Y."/>
            <person name="Huang S."/>
            <person name="Yan J."/>
        </authorList>
    </citation>
    <scope>NUCLEOTIDE SEQUENCE [LARGE SCALE GENOMIC DNA]</scope>
    <source>
        <strain evidence="1">Ta-2019</strain>
    </source>
</reference>
<evidence type="ECO:0000313" key="2">
    <source>
        <dbReference type="Proteomes" id="UP000824469"/>
    </source>
</evidence>
<feature type="non-terminal residue" evidence="1">
    <location>
        <position position="53"/>
    </location>
</feature>
<protein>
    <submittedName>
        <fullName evidence="1">Uncharacterized protein</fullName>
    </submittedName>
</protein>
<sequence>ASGQKSVGSECALAPPKFKKHMKALDGFDLCGVLRTCWIPTYSHRLDIGVDIK</sequence>
<comment type="caution">
    <text evidence="1">The sequence shown here is derived from an EMBL/GenBank/DDBJ whole genome shotgun (WGS) entry which is preliminary data.</text>
</comment>